<dbReference type="InterPro" id="IPR013096">
    <property type="entry name" value="Cupin_2"/>
</dbReference>
<evidence type="ECO:0000259" key="2">
    <source>
        <dbReference type="Pfam" id="PF07883"/>
    </source>
</evidence>
<sequence length="160" mass="17986">MEGKKTFILRAAEIADSIQTFSHPWNSKSEISGVYLGRTVGLKRTGVNFARIAPGKESFVYHSHYREEEWIYILSGRGIAEIDGEEFEVGSGDFMGFPTPSVPHHLRNIGDEDLVYLVGGENLEVEVADFPRLKKRMLRRGDSVEIYDTSDAKSFGVLDE</sequence>
<dbReference type="GO" id="GO:0046872">
    <property type="term" value="F:metal ion binding"/>
    <property type="evidence" value="ECO:0007669"/>
    <property type="project" value="UniProtKB-KW"/>
</dbReference>
<dbReference type="RefSeq" id="WP_099435384.1">
    <property type="nucleotide sequence ID" value="NZ_WMIA01000021.1"/>
</dbReference>
<name>A0A844GYY9_9CHRO</name>
<evidence type="ECO:0000256" key="1">
    <source>
        <dbReference type="ARBA" id="ARBA00022723"/>
    </source>
</evidence>
<dbReference type="SUPFAM" id="SSF51182">
    <property type="entry name" value="RmlC-like cupins"/>
    <property type="match status" value="1"/>
</dbReference>
<dbReference type="InterPro" id="IPR051610">
    <property type="entry name" value="GPI/OXD"/>
</dbReference>
<dbReference type="PANTHER" id="PTHR35848:SF6">
    <property type="entry name" value="CUPIN TYPE-2 DOMAIN-CONTAINING PROTEIN"/>
    <property type="match status" value="1"/>
</dbReference>
<comment type="caution">
    <text evidence="3">The sequence shown here is derived from an EMBL/GenBank/DDBJ whole genome shotgun (WGS) entry which is preliminary data.</text>
</comment>
<proteinExistence type="predicted"/>
<accession>A0A844GYY9</accession>
<dbReference type="Pfam" id="PF07883">
    <property type="entry name" value="Cupin_2"/>
    <property type="match status" value="1"/>
</dbReference>
<evidence type="ECO:0000313" key="4">
    <source>
        <dbReference type="Proteomes" id="UP000437131"/>
    </source>
</evidence>
<dbReference type="EMBL" id="WMIA01000021">
    <property type="protein sequence ID" value="MTF40029.1"/>
    <property type="molecule type" value="Genomic_DNA"/>
</dbReference>
<dbReference type="CDD" id="cd02224">
    <property type="entry name" value="cupin_SPO2919-like"/>
    <property type="match status" value="1"/>
</dbReference>
<dbReference type="Gene3D" id="2.60.120.10">
    <property type="entry name" value="Jelly Rolls"/>
    <property type="match status" value="1"/>
</dbReference>
<protein>
    <submittedName>
        <fullName evidence="3">Cupin domain-containing protein</fullName>
    </submittedName>
</protein>
<dbReference type="PANTHER" id="PTHR35848">
    <property type="entry name" value="OXALATE-BINDING PROTEIN"/>
    <property type="match status" value="1"/>
</dbReference>
<gene>
    <name evidence="3" type="ORF">GGC33_13980</name>
</gene>
<dbReference type="InterPro" id="IPR014710">
    <property type="entry name" value="RmlC-like_jellyroll"/>
</dbReference>
<keyword evidence="1" id="KW-0479">Metal-binding</keyword>
<dbReference type="AlphaFoldDB" id="A0A844GYY9"/>
<feature type="domain" description="Cupin type-2" evidence="2">
    <location>
        <begin position="50"/>
        <end position="118"/>
    </location>
</feature>
<evidence type="ECO:0000313" key="3">
    <source>
        <dbReference type="EMBL" id="MTF40029.1"/>
    </source>
</evidence>
<reference evidence="3 4" key="1">
    <citation type="submission" date="2019-11" db="EMBL/GenBank/DDBJ databases">
        <title>Isolation of a new High Light Tolerant Cyanobacteria.</title>
        <authorList>
            <person name="Dobson Z."/>
            <person name="Vaughn N."/>
            <person name="Vaughn M."/>
            <person name="Fromme P."/>
            <person name="Mazor Y."/>
        </authorList>
    </citation>
    <scope>NUCLEOTIDE SEQUENCE [LARGE SCALE GENOMIC DNA]</scope>
    <source>
        <strain evidence="3 4">0216</strain>
    </source>
</reference>
<dbReference type="Proteomes" id="UP000437131">
    <property type="component" value="Unassembled WGS sequence"/>
</dbReference>
<dbReference type="InterPro" id="IPR011051">
    <property type="entry name" value="RmlC_Cupin_sf"/>
</dbReference>
<organism evidence="3 4">
    <name type="scientific">Cyanobacterium aponinum 0216</name>
    <dbReference type="NCBI Taxonomy" id="2676140"/>
    <lineage>
        <taxon>Bacteria</taxon>
        <taxon>Bacillati</taxon>
        <taxon>Cyanobacteriota</taxon>
        <taxon>Cyanophyceae</taxon>
        <taxon>Oscillatoriophycideae</taxon>
        <taxon>Chroococcales</taxon>
        <taxon>Geminocystaceae</taxon>
        <taxon>Cyanobacterium</taxon>
    </lineage>
</organism>